<protein>
    <submittedName>
        <fullName evidence="4">SpoIIE family protein phosphatase</fullName>
    </submittedName>
</protein>
<dbReference type="SUPFAM" id="SSF81606">
    <property type="entry name" value="PP2C-like"/>
    <property type="match status" value="1"/>
</dbReference>
<dbReference type="PROSITE" id="PS50112">
    <property type="entry name" value="PAS"/>
    <property type="match status" value="1"/>
</dbReference>
<evidence type="ECO:0000259" key="3">
    <source>
        <dbReference type="PROSITE" id="PS50112"/>
    </source>
</evidence>
<dbReference type="InterPro" id="IPR036457">
    <property type="entry name" value="PPM-type-like_dom_sf"/>
</dbReference>
<accession>A0ABV2YKJ0</accession>
<dbReference type="SMART" id="SM00331">
    <property type="entry name" value="PP2C_SIG"/>
    <property type="match status" value="1"/>
</dbReference>
<feature type="region of interest" description="Disordered" evidence="2">
    <location>
        <begin position="164"/>
        <end position="189"/>
    </location>
</feature>
<dbReference type="Proteomes" id="UP001550850">
    <property type="component" value="Unassembled WGS sequence"/>
</dbReference>
<dbReference type="CDD" id="cd00130">
    <property type="entry name" value="PAS"/>
    <property type="match status" value="1"/>
</dbReference>
<comment type="caution">
    <text evidence="4">The sequence shown here is derived from an EMBL/GenBank/DDBJ whole genome shotgun (WGS) entry which is preliminary data.</text>
</comment>
<reference evidence="4 5" key="1">
    <citation type="submission" date="2024-06" db="EMBL/GenBank/DDBJ databases">
        <title>The Natural Products Discovery Center: Release of the First 8490 Sequenced Strains for Exploring Actinobacteria Biosynthetic Diversity.</title>
        <authorList>
            <person name="Kalkreuter E."/>
            <person name="Kautsar S.A."/>
            <person name="Yang D."/>
            <person name="Bader C.D."/>
            <person name="Teijaro C.N."/>
            <person name="Fluegel L."/>
            <person name="Davis C.M."/>
            <person name="Simpson J.R."/>
            <person name="Lauterbach L."/>
            <person name="Steele A.D."/>
            <person name="Gui C."/>
            <person name="Meng S."/>
            <person name="Li G."/>
            <person name="Viehrig K."/>
            <person name="Ye F."/>
            <person name="Su P."/>
            <person name="Kiefer A.F."/>
            <person name="Nichols A."/>
            <person name="Cepeda A.J."/>
            <person name="Yan W."/>
            <person name="Fan B."/>
            <person name="Jiang Y."/>
            <person name="Adhikari A."/>
            <person name="Zheng C.-J."/>
            <person name="Schuster L."/>
            <person name="Cowan T.M."/>
            <person name="Smanski M.J."/>
            <person name="Chevrette M.G."/>
            <person name="De Carvalho L.P.S."/>
            <person name="Shen B."/>
        </authorList>
    </citation>
    <scope>NUCLEOTIDE SEQUENCE [LARGE SCALE GENOMIC DNA]</scope>
    <source>
        <strain evidence="4 5">NPDC038104</strain>
    </source>
</reference>
<dbReference type="InterPro" id="IPR000014">
    <property type="entry name" value="PAS"/>
</dbReference>
<keyword evidence="1" id="KW-0378">Hydrolase</keyword>
<name>A0ABV2YKJ0_9ACTN</name>
<dbReference type="PANTHER" id="PTHR43156">
    <property type="entry name" value="STAGE II SPORULATION PROTEIN E-RELATED"/>
    <property type="match status" value="1"/>
</dbReference>
<dbReference type="InterPro" id="IPR035965">
    <property type="entry name" value="PAS-like_dom_sf"/>
</dbReference>
<dbReference type="EMBL" id="JBEZUR010000030">
    <property type="protein sequence ID" value="MEU3556250.1"/>
    <property type="molecule type" value="Genomic_DNA"/>
</dbReference>
<dbReference type="RefSeq" id="WP_108956808.1">
    <property type="nucleotide sequence ID" value="NZ_BEVZ01000009.1"/>
</dbReference>
<dbReference type="SUPFAM" id="SSF55785">
    <property type="entry name" value="PYP-like sensor domain (PAS domain)"/>
    <property type="match status" value="1"/>
</dbReference>
<sequence length="450" mass="47814">MCRSGQQQDPHGPDDESTLDAAFAAVLEDSAEDLYESAPCGYLSTLMDGTVAKINATLLDWIGLSRDEVVGRIRFTDLLTVGGKLYHETHFAPLLRMQGEVTGIALDIKQAGGGRMPALVSSVVKRGSTGDPLLIRTTVFDARDRRAYEEELLRRRQAAEEARKQAEEARRQAEEARREAEEARRQAEADRARLQDALAVLQHSLLPDMLPEVPGVEATAYYHTASPDRLGGDFYDVFPVDDKRFAFFLGDVCGKGPKAASLTSLTRYTLRAAALHDPDPVATLSTLNKVLYDRYSAGGDPRYCTAVFGVLEPDPATGRVTVDLASGGHPPVIVLRADGSADYLPTPGGLVVGIVPTAPVGTAATVLAPGDTLLLYTDGLTEARTGADRAGLYGEEALLAFAAGHAGRSSQAVVAALTGLLDSFGEGLEDDTALLALGVPAPDPRTAGSR</sequence>
<feature type="domain" description="PAS" evidence="3">
    <location>
        <begin position="27"/>
        <end position="79"/>
    </location>
</feature>
<dbReference type="Gene3D" id="3.60.40.10">
    <property type="entry name" value="PPM-type phosphatase domain"/>
    <property type="match status" value="1"/>
</dbReference>
<dbReference type="Gene3D" id="3.30.450.20">
    <property type="entry name" value="PAS domain"/>
    <property type="match status" value="1"/>
</dbReference>
<evidence type="ECO:0000256" key="2">
    <source>
        <dbReference type="SAM" id="MobiDB-lite"/>
    </source>
</evidence>
<organism evidence="4 5">
    <name type="scientific">Streptomyces fragilis</name>
    <dbReference type="NCBI Taxonomy" id="67301"/>
    <lineage>
        <taxon>Bacteria</taxon>
        <taxon>Bacillati</taxon>
        <taxon>Actinomycetota</taxon>
        <taxon>Actinomycetes</taxon>
        <taxon>Kitasatosporales</taxon>
        <taxon>Streptomycetaceae</taxon>
        <taxon>Streptomyces</taxon>
    </lineage>
</organism>
<evidence type="ECO:0000313" key="5">
    <source>
        <dbReference type="Proteomes" id="UP001550850"/>
    </source>
</evidence>
<keyword evidence="5" id="KW-1185">Reference proteome</keyword>
<gene>
    <name evidence="4" type="ORF">AB0E65_18865</name>
</gene>
<dbReference type="NCBIfam" id="TIGR00229">
    <property type="entry name" value="sensory_box"/>
    <property type="match status" value="1"/>
</dbReference>
<evidence type="ECO:0000313" key="4">
    <source>
        <dbReference type="EMBL" id="MEU3556250.1"/>
    </source>
</evidence>
<dbReference type="InterPro" id="IPR001932">
    <property type="entry name" value="PPM-type_phosphatase-like_dom"/>
</dbReference>
<evidence type="ECO:0000256" key="1">
    <source>
        <dbReference type="ARBA" id="ARBA00022801"/>
    </source>
</evidence>
<dbReference type="InterPro" id="IPR052016">
    <property type="entry name" value="Bact_Sigma-Reg"/>
</dbReference>
<dbReference type="Pfam" id="PF07228">
    <property type="entry name" value="SpoIIE"/>
    <property type="match status" value="1"/>
</dbReference>
<proteinExistence type="predicted"/>
<dbReference type="PANTHER" id="PTHR43156:SF2">
    <property type="entry name" value="STAGE II SPORULATION PROTEIN E"/>
    <property type="match status" value="1"/>
</dbReference>